<dbReference type="EMBL" id="JAJJMB010001778">
    <property type="protein sequence ID" value="KAI3955253.1"/>
    <property type="molecule type" value="Genomic_DNA"/>
</dbReference>
<dbReference type="InterPro" id="IPR012340">
    <property type="entry name" value="NA-bd_OB-fold"/>
</dbReference>
<dbReference type="Proteomes" id="UP001202328">
    <property type="component" value="Unassembled WGS sequence"/>
</dbReference>
<comment type="caution">
    <text evidence="1">The sequence shown here is derived from an EMBL/GenBank/DDBJ whole genome shotgun (WGS) entry which is preliminary data.</text>
</comment>
<gene>
    <name evidence="1" type="ORF">MKW98_020886</name>
</gene>
<organism evidence="1 2">
    <name type="scientific">Papaver atlanticum</name>
    <dbReference type="NCBI Taxonomy" id="357466"/>
    <lineage>
        <taxon>Eukaryota</taxon>
        <taxon>Viridiplantae</taxon>
        <taxon>Streptophyta</taxon>
        <taxon>Embryophyta</taxon>
        <taxon>Tracheophyta</taxon>
        <taxon>Spermatophyta</taxon>
        <taxon>Magnoliopsida</taxon>
        <taxon>Ranunculales</taxon>
        <taxon>Papaveraceae</taxon>
        <taxon>Papaveroideae</taxon>
        <taxon>Papaver</taxon>
    </lineage>
</organism>
<accession>A0AAD4THK8</accession>
<proteinExistence type="predicted"/>
<name>A0AAD4THK8_9MAGN</name>
<protein>
    <submittedName>
        <fullName evidence="1">Uncharacterized protein</fullName>
    </submittedName>
</protein>
<evidence type="ECO:0000313" key="1">
    <source>
        <dbReference type="EMBL" id="KAI3955253.1"/>
    </source>
</evidence>
<dbReference type="Gene3D" id="2.40.50.140">
    <property type="entry name" value="Nucleic acid-binding proteins"/>
    <property type="match status" value="1"/>
</dbReference>
<sequence length="112" mass="12491">METFGVLNVKSKLKCPSQVGGSFLHHRFMVRFEVEDHTGSTVFDSEVQNFVRQTAAELIGATEDNAKSGVISGLSKILQQAVDFQITLNSFNMKRKTPTSLTVTRVNLFLRL</sequence>
<keyword evidence="2" id="KW-1185">Reference proteome</keyword>
<reference evidence="1" key="1">
    <citation type="submission" date="2022-04" db="EMBL/GenBank/DDBJ databases">
        <title>A functionally conserved STORR gene fusion in Papaver species that diverged 16.8 million years ago.</title>
        <authorList>
            <person name="Catania T."/>
        </authorList>
    </citation>
    <scope>NUCLEOTIDE SEQUENCE</scope>
    <source>
        <strain evidence="1">S-188037</strain>
    </source>
</reference>
<dbReference type="AlphaFoldDB" id="A0AAD4THK8"/>
<evidence type="ECO:0000313" key="2">
    <source>
        <dbReference type="Proteomes" id="UP001202328"/>
    </source>
</evidence>